<name>U7D3F8_9BACT</name>
<evidence type="ECO:0000313" key="3">
    <source>
        <dbReference type="Proteomes" id="UP000017148"/>
    </source>
</evidence>
<protein>
    <submittedName>
        <fullName evidence="2">Uncharacterized protein</fullName>
    </submittedName>
</protein>
<gene>
    <name evidence="2" type="ORF">CALK_2066</name>
</gene>
<accession>U7D3F8</accession>
<feature type="signal peptide" evidence="1">
    <location>
        <begin position="1"/>
        <end position="28"/>
    </location>
</feature>
<dbReference type="OrthoDB" id="9802318at2"/>
<organism evidence="2 3">
    <name type="scientific">Chitinivibrio alkaliphilus ACht1</name>
    <dbReference type="NCBI Taxonomy" id="1313304"/>
    <lineage>
        <taxon>Bacteria</taxon>
        <taxon>Pseudomonadati</taxon>
        <taxon>Fibrobacterota</taxon>
        <taxon>Chitinivibrionia</taxon>
        <taxon>Chitinivibrionales</taxon>
        <taxon>Chitinivibrionaceae</taxon>
        <taxon>Chitinivibrio</taxon>
    </lineage>
</organism>
<feature type="chain" id="PRO_5004681667" evidence="1">
    <location>
        <begin position="29"/>
        <end position="674"/>
    </location>
</feature>
<comment type="caution">
    <text evidence="2">The sequence shown here is derived from an EMBL/GenBank/DDBJ whole genome shotgun (WGS) entry which is preliminary data.</text>
</comment>
<keyword evidence="1" id="KW-0732">Signal</keyword>
<reference evidence="2 3" key="1">
    <citation type="journal article" date="2013" name="Environ. Microbiol.">
        <title>Genome analysis of Chitinivibrio alkaliphilus gen. nov., sp. nov., a novel extremely haloalkaliphilic anaerobic chitinolytic bacterium from the candidate phylum Termite Group 3.</title>
        <authorList>
            <person name="Sorokin D.Y."/>
            <person name="Gumerov V.M."/>
            <person name="Rakitin A.L."/>
            <person name="Beletsky A.V."/>
            <person name="Damste J.S."/>
            <person name="Muyzer G."/>
            <person name="Mardanov A.V."/>
            <person name="Ravin N.V."/>
        </authorList>
    </citation>
    <scope>NUCLEOTIDE SEQUENCE [LARGE SCALE GENOMIC DNA]</scope>
    <source>
        <strain evidence="2 3">ACht1</strain>
    </source>
</reference>
<dbReference type="AlphaFoldDB" id="U7D3F8"/>
<keyword evidence="3" id="KW-1185">Reference proteome</keyword>
<evidence type="ECO:0000313" key="2">
    <source>
        <dbReference type="EMBL" id="ERP31039.1"/>
    </source>
</evidence>
<dbReference type="RefSeq" id="WP_022637476.1">
    <property type="nucleotide sequence ID" value="NZ_ASJR01000021.1"/>
</dbReference>
<proteinExistence type="predicted"/>
<evidence type="ECO:0000256" key="1">
    <source>
        <dbReference type="SAM" id="SignalP"/>
    </source>
</evidence>
<dbReference type="Proteomes" id="UP000017148">
    <property type="component" value="Unassembled WGS sequence"/>
</dbReference>
<sequence length="674" mass="77061">MHKLCVGTLRMITCVLISFNLVSPSLYADDFDGGIRIEPVDPPWEGQNPNPWDPMVRELRVTNETGVSWQVDGFRATWPNFTGRMERAYQGGEILQSVVNVDDGYGEDRWTILISDHRGSGWNESMLKVMDPGAGVTLPLNIWDTPENNWEPVQPFQYLIKTGTFGNDYGYIDHPGIRVDTLYRYLENPEYYNPDHYVPNWMGKRGGPYSGGFIDTWMTQDSLNPVPVTQLQINFLPDDVYIRMNGYDTKYRPDMMGQWTPAGKGPMYAMSLAMVQEYMNIDMQLMDAIGTHESMAALEIMKPDYDNTNPDSDYNSQGLFYSNPNTPEGPTGWNATQEIGTMHYIESSYDAYAVQSFPKFFPYTEEGERFTKYFMTPGSNTDGREYGFCGGNNATMANTGLINSLYMWYGFNLFYNSTSFDYRTIAPLMADQEFAAKLFMASWNGGWGIGHEQLFYDFHEGDRDALINDPDVFDRVPNNGYVARVYQALPKLVEANEQSVLNPEGPQTAEVYDDHISKEMVAEFYFGMNVDEEGNSLGTSIELAEAGELGKQGLLWHFRLSESQRVQIWNSLNTAFDKMKGQAPSTEGTEYISLRYDWITLMRVAKYYLNLDIPVPVYSEFMSWIEKHSEYDRVEGVDVRDTIYPTMIIDETSVTFDSDRNFSIEVTAEDNEFF</sequence>
<dbReference type="EMBL" id="ASJR01000021">
    <property type="protein sequence ID" value="ERP31039.1"/>
    <property type="molecule type" value="Genomic_DNA"/>
</dbReference>